<dbReference type="Gene3D" id="3.30.379.10">
    <property type="entry name" value="Chitobiase/beta-hexosaminidase domain 2-like"/>
    <property type="match status" value="1"/>
</dbReference>
<dbReference type="PRINTS" id="PR00738">
    <property type="entry name" value="GLHYDRLASE20"/>
</dbReference>
<comment type="catalytic activity">
    <reaction evidence="1">
        <text>Hydrolysis of terminal non-reducing N-acetyl-D-hexosamine residues in N-acetyl-beta-D-hexosaminides.</text>
        <dbReference type="EC" id="3.2.1.52"/>
    </reaction>
</comment>
<reference evidence="9 10" key="1">
    <citation type="submission" date="2020-10" db="EMBL/GenBank/DDBJ databases">
        <title>Connecting structure to function with the recovery of over 1000 high-quality activated sludge metagenome-assembled genomes encoding full-length rRNA genes using long-read sequencing.</title>
        <authorList>
            <person name="Singleton C.M."/>
            <person name="Petriglieri F."/>
            <person name="Kristensen J.M."/>
            <person name="Kirkegaard R.H."/>
            <person name="Michaelsen T.Y."/>
            <person name="Andersen M.H."/>
            <person name="Karst S.M."/>
            <person name="Dueholm M.S."/>
            <person name="Nielsen P.H."/>
            <person name="Albertsen M."/>
        </authorList>
    </citation>
    <scope>NUCLEOTIDE SEQUENCE [LARGE SCALE GENOMIC DNA]</scope>
    <source>
        <strain evidence="9">Ribe_18-Q3-R11-54_BAT3C.373</strain>
    </source>
</reference>
<dbReference type="GO" id="GO:0030203">
    <property type="term" value="P:glycosaminoglycan metabolic process"/>
    <property type="evidence" value="ECO:0007669"/>
    <property type="project" value="TreeGrafter"/>
</dbReference>
<dbReference type="Pfam" id="PF02838">
    <property type="entry name" value="Glyco_hydro_20b"/>
    <property type="match status" value="1"/>
</dbReference>
<dbReference type="InterPro" id="IPR015883">
    <property type="entry name" value="Glyco_hydro_20_cat"/>
</dbReference>
<dbReference type="PANTHER" id="PTHR22600">
    <property type="entry name" value="BETA-HEXOSAMINIDASE"/>
    <property type="match status" value="1"/>
</dbReference>
<evidence type="ECO:0000256" key="4">
    <source>
        <dbReference type="ARBA" id="ARBA00022801"/>
    </source>
</evidence>
<dbReference type="CDD" id="cd06563">
    <property type="entry name" value="GH20_chitobiase-like"/>
    <property type="match status" value="1"/>
</dbReference>
<evidence type="ECO:0000256" key="5">
    <source>
        <dbReference type="ARBA" id="ARBA00023295"/>
    </source>
</evidence>
<evidence type="ECO:0000256" key="2">
    <source>
        <dbReference type="ARBA" id="ARBA00006285"/>
    </source>
</evidence>
<feature type="active site" description="Proton donor" evidence="6">
    <location>
        <position position="313"/>
    </location>
</feature>
<evidence type="ECO:0000313" key="10">
    <source>
        <dbReference type="Proteomes" id="UP000808349"/>
    </source>
</evidence>
<dbReference type="EC" id="3.2.1.52" evidence="3"/>
<dbReference type="Gene3D" id="3.20.20.80">
    <property type="entry name" value="Glycosidases"/>
    <property type="match status" value="1"/>
</dbReference>
<dbReference type="GO" id="GO:0005975">
    <property type="term" value="P:carbohydrate metabolic process"/>
    <property type="evidence" value="ECO:0007669"/>
    <property type="project" value="InterPro"/>
</dbReference>
<keyword evidence="4" id="KW-0378">Hydrolase</keyword>
<dbReference type="PANTHER" id="PTHR22600:SF57">
    <property type="entry name" value="BETA-N-ACETYLHEXOSAMINIDASE"/>
    <property type="match status" value="1"/>
</dbReference>
<feature type="domain" description="Glycoside hydrolase family 20 catalytic" evidence="7">
    <location>
        <begin position="137"/>
        <end position="482"/>
    </location>
</feature>
<protein>
    <recommendedName>
        <fullName evidence="3">beta-N-acetylhexosaminidase</fullName>
        <ecNumber evidence="3">3.2.1.52</ecNumber>
    </recommendedName>
</protein>
<evidence type="ECO:0000313" key="9">
    <source>
        <dbReference type="EMBL" id="MBK9716260.1"/>
    </source>
</evidence>
<evidence type="ECO:0000256" key="6">
    <source>
        <dbReference type="PIRSR" id="PIRSR625705-1"/>
    </source>
</evidence>
<dbReference type="InterPro" id="IPR015882">
    <property type="entry name" value="HEX_bac_N"/>
</dbReference>
<proteinExistence type="inferred from homology"/>
<gene>
    <name evidence="9" type="ORF">IPO85_01810</name>
</gene>
<dbReference type="Proteomes" id="UP000808349">
    <property type="component" value="Unassembled WGS sequence"/>
</dbReference>
<keyword evidence="5" id="KW-0326">Glycosidase</keyword>
<name>A0A9D7XD52_9BACT</name>
<dbReference type="InterPro" id="IPR029018">
    <property type="entry name" value="Hex-like_dom2"/>
</dbReference>
<dbReference type="Pfam" id="PF00728">
    <property type="entry name" value="Glyco_hydro_20"/>
    <property type="match status" value="1"/>
</dbReference>
<evidence type="ECO:0000256" key="3">
    <source>
        <dbReference type="ARBA" id="ARBA00012663"/>
    </source>
</evidence>
<sequence length="745" mass="84952">MNHQIIPNPVSVKSAGGRLNLNDVKQIIIPEKNKGVKKIAEFYIRALNQSDIKIIETKSPHTSSKKSIILQLLSGENSSDYYTLNSSKNGIKITASQERGLFYALQSLIQIIEKSEGQNNITNLSIPYINIEDDSRFKYRGLHLDVSRHFFPVSFIKNYIDMMAKYKYNYFHWHLTDDQGWRIEIKQFPELTQTGGYRKSTLIGHHSDSPIKYDSTEYGGYYTQDEIREVIIYAADRYIEIIPEIEMPGHSSAALAAYPIFGCTGGPYEVANTWGVFDDVFCTKDTTIWFLKEILKEVCDLFPGEYIHIGGDECPKERWKSCPNCQAIKRRRNIKTEEELQSYFISQIGIFLTSKGKKLIGWDEILEGGIPTNAIIMSWRGEEGGILAAKAKHQVIMTPGSHCYFDHYQSTYAKEPLAIGSYLPLERVYSYNPIPPVLTKQQSSYILGAQGNVWTEYMSDENKVFYMAYPRAIALAEVNWTEEKNKSYSDFIKRLHHHSKWFKENNISFSLGYLDLNYKTKNNNNHVELIINKPALDGSILLETIKDGDAKQEYTTADTFILDKTLNCKAWYQLKDKTLSRPITIDFVSHLGAGKNITLINSPAEKYFQGGSSSLLNGIQAPQNKYGGQEWIGMEGKNFEAIIDYKDTHAISTINFQFFNAPGSWIHLPTEVVISTSSDGKNFEIIKQQNIESTNLKYIEPKILLDKKIIPQYLKILVKNHGEIEEHLPGAGHGSWLFIGEIKIE</sequence>
<dbReference type="InterPro" id="IPR025705">
    <property type="entry name" value="Beta_hexosaminidase_sua/sub"/>
</dbReference>
<comment type="caution">
    <text evidence="9">The sequence shown here is derived from an EMBL/GenBank/DDBJ whole genome shotgun (WGS) entry which is preliminary data.</text>
</comment>
<dbReference type="InterPro" id="IPR017853">
    <property type="entry name" value="GH"/>
</dbReference>
<organism evidence="9 10">
    <name type="scientific">Candidatus Defluviibacterium haderslevense</name>
    <dbReference type="NCBI Taxonomy" id="2981993"/>
    <lineage>
        <taxon>Bacteria</taxon>
        <taxon>Pseudomonadati</taxon>
        <taxon>Bacteroidota</taxon>
        <taxon>Saprospiria</taxon>
        <taxon>Saprospirales</taxon>
        <taxon>Saprospiraceae</taxon>
        <taxon>Candidatus Defluviibacterium</taxon>
    </lineage>
</organism>
<evidence type="ECO:0000259" key="7">
    <source>
        <dbReference type="Pfam" id="PF00728"/>
    </source>
</evidence>
<comment type="similarity">
    <text evidence="2">Belongs to the glycosyl hydrolase 20 family.</text>
</comment>
<dbReference type="SUPFAM" id="SSF51445">
    <property type="entry name" value="(Trans)glycosidases"/>
    <property type="match status" value="1"/>
</dbReference>
<feature type="domain" description="Beta-hexosaminidase bacterial type N-terminal" evidence="8">
    <location>
        <begin position="3"/>
        <end position="133"/>
    </location>
</feature>
<dbReference type="EMBL" id="JADKFW010000004">
    <property type="protein sequence ID" value="MBK9716260.1"/>
    <property type="molecule type" value="Genomic_DNA"/>
</dbReference>
<dbReference type="SUPFAM" id="SSF55545">
    <property type="entry name" value="beta-N-acetylhexosaminidase-like domain"/>
    <property type="match status" value="1"/>
</dbReference>
<accession>A0A9D7XD52</accession>
<evidence type="ECO:0000256" key="1">
    <source>
        <dbReference type="ARBA" id="ARBA00001231"/>
    </source>
</evidence>
<dbReference type="GO" id="GO:0016020">
    <property type="term" value="C:membrane"/>
    <property type="evidence" value="ECO:0007669"/>
    <property type="project" value="TreeGrafter"/>
</dbReference>
<dbReference type="AlphaFoldDB" id="A0A9D7XD52"/>
<dbReference type="GO" id="GO:0004563">
    <property type="term" value="F:beta-N-acetylhexosaminidase activity"/>
    <property type="evidence" value="ECO:0007669"/>
    <property type="project" value="UniProtKB-EC"/>
</dbReference>
<evidence type="ECO:0000259" key="8">
    <source>
        <dbReference type="Pfam" id="PF02838"/>
    </source>
</evidence>